<dbReference type="PANTHER" id="PTHR23268">
    <property type="entry name" value="T-CELL RECEPTOR BETA CHAIN"/>
    <property type="match status" value="1"/>
</dbReference>
<feature type="domain" description="Ig-like" evidence="3">
    <location>
        <begin position="17"/>
        <end position="112"/>
    </location>
</feature>
<dbReference type="InterPro" id="IPR013106">
    <property type="entry name" value="Ig_V-set"/>
</dbReference>
<dbReference type="InParanoid" id="H0XPI4"/>
<accession>H0XPI4</accession>
<dbReference type="PANTHER" id="PTHR23268:SF11">
    <property type="entry name" value="T CELL RECEPTOR BETA VARIABLE 20-1"/>
    <property type="match status" value="1"/>
</dbReference>
<evidence type="ECO:0000259" key="3">
    <source>
        <dbReference type="PROSITE" id="PS50835"/>
    </source>
</evidence>
<dbReference type="eggNOG" id="ENOG502SA48">
    <property type="taxonomic scope" value="Eukaryota"/>
</dbReference>
<dbReference type="OMA" id="DKFPINH"/>
<dbReference type="InterPro" id="IPR050413">
    <property type="entry name" value="TCR_beta_variable"/>
</dbReference>
<dbReference type="InterPro" id="IPR036179">
    <property type="entry name" value="Ig-like_dom_sf"/>
</dbReference>
<reference evidence="4" key="2">
    <citation type="submission" date="2025-08" db="UniProtKB">
        <authorList>
            <consortium name="Ensembl"/>
        </authorList>
    </citation>
    <scope>IDENTIFICATION</scope>
</reference>
<dbReference type="Proteomes" id="UP000005225">
    <property type="component" value="Unassembled WGS sequence"/>
</dbReference>
<name>H0XPI4_OTOGA</name>
<dbReference type="Ensembl" id="ENSOGAT00000025819.1">
    <property type="protein sequence ID" value="ENSOGAP00000018025.1"/>
    <property type="gene ID" value="ENSOGAG00000026559.1"/>
</dbReference>
<dbReference type="GO" id="GO:0007166">
    <property type="term" value="P:cell surface receptor signaling pathway"/>
    <property type="evidence" value="ECO:0007669"/>
    <property type="project" value="TreeGrafter"/>
</dbReference>
<dbReference type="FunCoup" id="H0XPI4">
    <property type="interactions" value="178"/>
</dbReference>
<dbReference type="InterPro" id="IPR007110">
    <property type="entry name" value="Ig-like_dom"/>
</dbReference>
<dbReference type="EMBL" id="AAQR03083281">
    <property type="status" value="NOT_ANNOTATED_CDS"/>
    <property type="molecule type" value="Genomic_DNA"/>
</dbReference>
<keyword evidence="2" id="KW-0391">Immunity</keyword>
<dbReference type="STRING" id="30611.ENSOGAP00000018025"/>
<evidence type="ECO:0000313" key="5">
    <source>
        <dbReference type="Proteomes" id="UP000005225"/>
    </source>
</evidence>
<keyword evidence="5" id="KW-1185">Reference proteome</keyword>
<dbReference type="InterPro" id="IPR013783">
    <property type="entry name" value="Ig-like_fold"/>
</dbReference>
<reference evidence="5" key="1">
    <citation type="submission" date="2011-03" db="EMBL/GenBank/DDBJ databases">
        <title>Version 3 of the genome sequence of Otolemur garnettii (Bushbaby).</title>
        <authorList>
            <consortium name="The Broad Institute Genome Sequencing Platform"/>
            <person name="Di Palma F."/>
            <person name="Johnson J."/>
            <person name="Lander E.S."/>
            <person name="Lindblad-Toh K."/>
            <person name="Jaffe D.B."/>
            <person name="Gnerre S."/>
            <person name="MacCallum I."/>
            <person name="Przybylski D."/>
            <person name="Ribeiro F.J."/>
            <person name="Burton J.N."/>
            <person name="Walker B.J."/>
            <person name="Sharpe T."/>
            <person name="Hall G."/>
        </authorList>
    </citation>
    <scope>NUCLEOTIDE SEQUENCE [LARGE SCALE GENOMIC DNA]</scope>
</reference>
<dbReference type="Pfam" id="PF07686">
    <property type="entry name" value="V-set"/>
    <property type="match status" value="1"/>
</dbReference>
<evidence type="ECO:0000256" key="1">
    <source>
        <dbReference type="ARBA" id="ARBA00022729"/>
    </source>
</evidence>
<evidence type="ECO:0000256" key="2">
    <source>
        <dbReference type="ARBA" id="ARBA00022859"/>
    </source>
</evidence>
<keyword evidence="1" id="KW-0732">Signal</keyword>
<dbReference type="AlphaFoldDB" id="H0XPI4"/>
<dbReference type="PROSITE" id="PS50835">
    <property type="entry name" value="IG_LIKE"/>
    <property type="match status" value="1"/>
</dbReference>
<dbReference type="SUPFAM" id="SSF48726">
    <property type="entry name" value="Immunoglobulin"/>
    <property type="match status" value="1"/>
</dbReference>
<proteinExistence type="predicted"/>
<organism evidence="4 5">
    <name type="scientific">Otolemur garnettii</name>
    <name type="common">Small-eared galago</name>
    <name type="synonym">Garnett's greater bushbaby</name>
    <dbReference type="NCBI Taxonomy" id="30611"/>
    <lineage>
        <taxon>Eukaryota</taxon>
        <taxon>Metazoa</taxon>
        <taxon>Chordata</taxon>
        <taxon>Craniata</taxon>
        <taxon>Vertebrata</taxon>
        <taxon>Euteleostomi</taxon>
        <taxon>Mammalia</taxon>
        <taxon>Eutheria</taxon>
        <taxon>Euarchontoglires</taxon>
        <taxon>Primates</taxon>
        <taxon>Strepsirrhini</taxon>
        <taxon>Lorisiformes</taxon>
        <taxon>Galagidae</taxon>
        <taxon>Otolemur</taxon>
    </lineage>
</organism>
<dbReference type="GeneTree" id="ENSGT00530000064313"/>
<dbReference type="GO" id="GO:0002376">
    <property type="term" value="P:immune system process"/>
    <property type="evidence" value="ECO:0007669"/>
    <property type="project" value="UniProtKB-KW"/>
</dbReference>
<evidence type="ECO:0000313" key="4">
    <source>
        <dbReference type="Ensembl" id="ENSOGAP00000018025.1"/>
    </source>
</evidence>
<protein>
    <recommendedName>
        <fullName evidence="3">Ig-like domain-containing protein</fullName>
    </recommendedName>
</protein>
<sequence length="112" mass="12336">EMLLLLLLLQPSSGLDPLVSQHPPRVVCESRASVRIECHAVGFQATTMLWYRQFPKQSLVLIATSNAGSDATYEQGFNETKFPIHHPNLTFSALTVTSAHPEDSSFYLCSGS</sequence>
<reference evidence="4" key="3">
    <citation type="submission" date="2025-09" db="UniProtKB">
        <authorList>
            <consortium name="Ensembl"/>
        </authorList>
    </citation>
    <scope>IDENTIFICATION</scope>
</reference>
<dbReference type="GO" id="GO:0005886">
    <property type="term" value="C:plasma membrane"/>
    <property type="evidence" value="ECO:0007669"/>
    <property type="project" value="TreeGrafter"/>
</dbReference>
<dbReference type="Gene3D" id="2.60.40.10">
    <property type="entry name" value="Immunoglobulins"/>
    <property type="match status" value="1"/>
</dbReference>
<dbReference type="HOGENOM" id="CLU_077975_4_2_1"/>